<dbReference type="PANTHER" id="PTHR43475:SF1">
    <property type="entry name" value="METHYLTHIORIBOSE-1-PHOSPHATE ISOMERASE"/>
    <property type="match status" value="1"/>
</dbReference>
<evidence type="ECO:0000256" key="2">
    <source>
        <dbReference type="ARBA" id="ARBA00052401"/>
    </source>
</evidence>
<feature type="binding site" evidence="3">
    <location>
        <begin position="44"/>
        <end position="46"/>
    </location>
    <ligand>
        <name>substrate</name>
    </ligand>
</feature>
<comment type="pathway">
    <text evidence="3">Amino-acid biosynthesis; L-methionine biosynthesis via salvage pathway; L-methionine from S-methyl-5-thio-alpha-D-ribose 1-phosphate: step 1/6.</text>
</comment>
<dbReference type="UniPathway" id="UPA00904">
    <property type="reaction ID" value="UER00874"/>
</dbReference>
<sequence length="346" mass="37028">MRTVWWEPGAVCLIDQTKLPREQETVRCTTVAEVAAAIRGMVVRGAPAIGVTAAYGMALAALNSRATERAGLLDDLALAKTTLDAARPTAVNLSWATERMLRMARAFRSGEPVREVAAKLLEEAHAIHDEDERVCRAIGDHGAALLDHGSRVLTHCNAGGLATTGYGTALAPIRTAHTQGKKPHVLVDETRPFLQGSRLTAWELQQAGVQQTLITDSMAGHFMQRGEVDCIIVGADRVVANGDIANKIGTYSLAVLARAHGIPFYVAAPTSTIDMCLESGGDIVIEQRDGDEVTQLAGQSLAPAGVHAAHPAFDVTPHNFITAIITERGIIEPPFDKELRRVMQEA</sequence>
<dbReference type="AlphaFoldDB" id="A0A6J4R7V6"/>
<dbReference type="InterPro" id="IPR027363">
    <property type="entry name" value="M1Pi_N"/>
</dbReference>
<dbReference type="InterPro" id="IPR037171">
    <property type="entry name" value="NagB/RpiA_transferase-like"/>
</dbReference>
<organism evidence="4">
    <name type="scientific">uncultured Rubrobacteraceae bacterium</name>
    <dbReference type="NCBI Taxonomy" id="349277"/>
    <lineage>
        <taxon>Bacteria</taxon>
        <taxon>Bacillati</taxon>
        <taxon>Actinomycetota</taxon>
        <taxon>Rubrobacteria</taxon>
        <taxon>Rubrobacterales</taxon>
        <taxon>Rubrobacteraceae</taxon>
        <taxon>environmental samples</taxon>
    </lineage>
</organism>
<keyword evidence="3" id="KW-0486">Methionine biosynthesis</keyword>
<proteinExistence type="inferred from homology"/>
<dbReference type="InterPro" id="IPR005251">
    <property type="entry name" value="IF-M1Pi"/>
</dbReference>
<reference evidence="4" key="1">
    <citation type="submission" date="2020-02" db="EMBL/GenBank/DDBJ databases">
        <authorList>
            <person name="Meier V. D."/>
        </authorList>
    </citation>
    <scope>NUCLEOTIDE SEQUENCE</scope>
    <source>
        <strain evidence="4">AVDCRST_MAG28</strain>
    </source>
</reference>
<protein>
    <recommendedName>
        <fullName evidence="3">Methylthioribose-1-phosphate isomerase</fullName>
        <shortName evidence="3">M1Pi</shortName>
        <shortName evidence="3">MTR-1-P isomerase</shortName>
        <ecNumber evidence="3">5.3.1.23</ecNumber>
    </recommendedName>
    <alternativeName>
        <fullName evidence="3">S-methyl-5-thioribose-1-phosphate isomerase</fullName>
    </alternativeName>
</protein>
<dbReference type="Gene3D" id="3.40.50.10470">
    <property type="entry name" value="Translation initiation factor eif-2b, domain 2"/>
    <property type="match status" value="1"/>
</dbReference>
<feature type="binding site" evidence="3">
    <location>
        <begin position="246"/>
        <end position="247"/>
    </location>
    <ligand>
        <name>substrate</name>
    </ligand>
</feature>
<comment type="similarity">
    <text evidence="3">Belongs to the EIF-2B alpha/beta/delta subunits family. MtnA subfamily.</text>
</comment>
<dbReference type="NCBIfam" id="TIGR00524">
    <property type="entry name" value="eIF-2B_rel"/>
    <property type="match status" value="1"/>
</dbReference>
<dbReference type="SUPFAM" id="SSF100950">
    <property type="entry name" value="NagB/RpiA/CoA transferase-like"/>
    <property type="match status" value="1"/>
</dbReference>
<dbReference type="InterPro" id="IPR011559">
    <property type="entry name" value="Initiation_fac_2B_a/b/d"/>
</dbReference>
<dbReference type="GO" id="GO:0019509">
    <property type="term" value="P:L-methionine salvage from methylthioadenosine"/>
    <property type="evidence" value="ECO:0007669"/>
    <property type="project" value="UniProtKB-UniRule"/>
</dbReference>
<dbReference type="FunFam" id="1.20.120.420:FF:000003">
    <property type="entry name" value="Methylthioribose-1-phosphate isomerase"/>
    <property type="match status" value="1"/>
</dbReference>
<evidence type="ECO:0000313" key="4">
    <source>
        <dbReference type="EMBL" id="CAA9458123.1"/>
    </source>
</evidence>
<dbReference type="EC" id="5.3.1.23" evidence="3"/>
<feature type="binding site" evidence="3">
    <location>
        <position position="87"/>
    </location>
    <ligand>
        <name>substrate</name>
    </ligand>
</feature>
<dbReference type="InterPro" id="IPR000649">
    <property type="entry name" value="IF-2B-related"/>
</dbReference>
<name>A0A6J4R7V6_9ACTN</name>
<comment type="function">
    <text evidence="3">Catalyzes the interconversion of methylthioribose-1-phosphate (MTR-1-P) into methylthioribulose-1-phosphate (MTRu-1-P).</text>
</comment>
<feature type="active site" description="Proton donor" evidence="3">
    <location>
        <position position="236"/>
    </location>
</feature>
<accession>A0A6J4R7V6</accession>
<evidence type="ECO:0000256" key="1">
    <source>
        <dbReference type="ARBA" id="ARBA00023235"/>
    </source>
</evidence>
<keyword evidence="3" id="KW-0028">Amino-acid biosynthesis</keyword>
<dbReference type="Gene3D" id="1.20.120.420">
    <property type="entry name" value="translation initiation factor eif-2b, domain 1"/>
    <property type="match status" value="1"/>
</dbReference>
<dbReference type="HAMAP" id="MF_01678">
    <property type="entry name" value="Salvage_MtnA"/>
    <property type="match status" value="1"/>
</dbReference>
<dbReference type="Pfam" id="PF01008">
    <property type="entry name" value="IF-2B"/>
    <property type="match status" value="1"/>
</dbReference>
<dbReference type="EMBL" id="CADCVE010000062">
    <property type="protein sequence ID" value="CAA9458123.1"/>
    <property type="molecule type" value="Genomic_DNA"/>
</dbReference>
<gene>
    <name evidence="3" type="primary">mtnA</name>
    <name evidence="4" type="ORF">AVDCRST_MAG28-2797</name>
</gene>
<dbReference type="InterPro" id="IPR042529">
    <property type="entry name" value="IF_2B-like_C"/>
</dbReference>
<keyword evidence="1 3" id="KW-0413">Isomerase</keyword>
<comment type="catalytic activity">
    <reaction evidence="2 3">
        <text>5-(methylsulfanyl)-alpha-D-ribose 1-phosphate = 5-(methylsulfanyl)-D-ribulose 1-phosphate</text>
        <dbReference type="Rhea" id="RHEA:19989"/>
        <dbReference type="ChEBI" id="CHEBI:58533"/>
        <dbReference type="ChEBI" id="CHEBI:58548"/>
        <dbReference type="EC" id="5.3.1.23"/>
    </reaction>
</comment>
<dbReference type="GO" id="GO:0046523">
    <property type="term" value="F:S-methyl-5-thioribose-1-phosphate isomerase activity"/>
    <property type="evidence" value="ECO:0007669"/>
    <property type="project" value="UniProtKB-UniRule"/>
</dbReference>
<feature type="site" description="Transition state stabilizer" evidence="3">
    <location>
        <position position="156"/>
    </location>
</feature>
<dbReference type="PANTHER" id="PTHR43475">
    <property type="entry name" value="METHYLTHIORIBOSE-1-PHOSPHATE ISOMERASE"/>
    <property type="match status" value="1"/>
</dbReference>
<dbReference type="NCBIfam" id="NF004326">
    <property type="entry name" value="PRK05720.1"/>
    <property type="match status" value="1"/>
</dbReference>
<dbReference type="NCBIfam" id="TIGR00512">
    <property type="entry name" value="salvage_mtnA"/>
    <property type="match status" value="1"/>
</dbReference>
<feature type="binding site" evidence="3">
    <location>
        <position position="195"/>
    </location>
    <ligand>
        <name>substrate</name>
    </ligand>
</feature>
<evidence type="ECO:0000256" key="3">
    <source>
        <dbReference type="HAMAP-Rule" id="MF_01678"/>
    </source>
</evidence>
<dbReference type="FunFam" id="3.40.50.10470:FF:000006">
    <property type="entry name" value="Methylthioribose-1-phosphate isomerase"/>
    <property type="match status" value="1"/>
</dbReference>